<feature type="non-terminal residue" evidence="1">
    <location>
        <position position="37"/>
    </location>
</feature>
<dbReference type="EMBL" id="HACA01012571">
    <property type="protein sequence ID" value="CDW29932.1"/>
    <property type="molecule type" value="Transcribed_RNA"/>
</dbReference>
<accession>A0A0K2TW92</accession>
<proteinExistence type="predicted"/>
<dbReference type="AlphaFoldDB" id="A0A0K2TW92"/>
<organism evidence="1">
    <name type="scientific">Lepeophtheirus salmonis</name>
    <name type="common">Salmon louse</name>
    <name type="synonym">Caligus salmonis</name>
    <dbReference type="NCBI Taxonomy" id="72036"/>
    <lineage>
        <taxon>Eukaryota</taxon>
        <taxon>Metazoa</taxon>
        <taxon>Ecdysozoa</taxon>
        <taxon>Arthropoda</taxon>
        <taxon>Crustacea</taxon>
        <taxon>Multicrustacea</taxon>
        <taxon>Hexanauplia</taxon>
        <taxon>Copepoda</taxon>
        <taxon>Siphonostomatoida</taxon>
        <taxon>Caligidae</taxon>
        <taxon>Lepeophtheirus</taxon>
    </lineage>
</organism>
<sequence>MLWKSTSPIFAWKNPKEQTTLLTDVHRSHMRDIKPIK</sequence>
<reference evidence="1" key="1">
    <citation type="submission" date="2014-05" db="EMBL/GenBank/DDBJ databases">
        <authorList>
            <person name="Chronopoulou M."/>
        </authorList>
    </citation>
    <scope>NUCLEOTIDE SEQUENCE</scope>
    <source>
        <tissue evidence="1">Whole organism</tissue>
    </source>
</reference>
<evidence type="ECO:0000313" key="1">
    <source>
        <dbReference type="EMBL" id="CDW29932.1"/>
    </source>
</evidence>
<name>A0A0K2TW92_LEPSM</name>
<protein>
    <submittedName>
        <fullName evidence="1">Uncharacterized protein</fullName>
    </submittedName>
</protein>